<evidence type="ECO:0008006" key="4">
    <source>
        <dbReference type="Google" id="ProtNLM"/>
    </source>
</evidence>
<dbReference type="EMBL" id="JBCGBO010000006">
    <property type="protein sequence ID" value="KAK9194313.1"/>
    <property type="molecule type" value="Genomic_DNA"/>
</dbReference>
<gene>
    <name evidence="2" type="ORF">WN944_005017</name>
</gene>
<evidence type="ECO:0000313" key="3">
    <source>
        <dbReference type="Proteomes" id="UP001428341"/>
    </source>
</evidence>
<dbReference type="Proteomes" id="UP001428341">
    <property type="component" value="Unassembled WGS sequence"/>
</dbReference>
<reference evidence="2 3" key="1">
    <citation type="submission" date="2024-05" db="EMBL/GenBank/DDBJ databases">
        <title>Haplotype-resolved chromosome-level genome assembly of Huyou (Citrus changshanensis).</title>
        <authorList>
            <person name="Miao C."/>
            <person name="Chen W."/>
            <person name="Wu Y."/>
            <person name="Wang L."/>
            <person name="Zhao S."/>
            <person name="Grierson D."/>
            <person name="Xu C."/>
            <person name="Chen K."/>
        </authorList>
    </citation>
    <scope>NUCLEOTIDE SEQUENCE [LARGE SCALE GENOMIC DNA]</scope>
    <source>
        <strain evidence="2">01-14</strain>
        <tissue evidence="2">Leaf</tissue>
    </source>
</reference>
<evidence type="ECO:0000256" key="1">
    <source>
        <dbReference type="SAM" id="MobiDB-lite"/>
    </source>
</evidence>
<dbReference type="InterPro" id="IPR045139">
    <property type="entry name" value="Aladin"/>
</dbReference>
<sequence>MPSFPRPGSVTVCEINRDLITADNLSDDRAKDTYGKVLGMVFAPVPFQSDELASSSPDRQESEQRGREEGKGLFSTLHGIISHSIKPLLHPDHVHLLPEVDLQGVSWHQHKHIVAFISGSTQVIVRDYEDSEGKDACILTSDSQRDVKVLEWRPNGGRSLSVGCKQVSQLGGICIWAPSYPGNAASVRSGAASFLGALSRGPGTRWTLVDFLRRLGTPIRRGFGGLSILKWSPTGDYFFAAKFDGTFYLWETNTWTSEPWSSTSGFVTGATWDPEGRMILLAFAGSLTLGSIHFASKPPSLDAHLLPVDLPDIVSLTGSQGIEKIAWDASGERLAVSYKGGDDIYKGLIAIYDARRTPLISLSLIGFIRGPGDNPKPFAFSFHDKFKQGPLLSVVYVIELKQTKCYVRLNL</sequence>
<dbReference type="Gene3D" id="2.130.10.10">
    <property type="entry name" value="YVTN repeat-like/Quinoprotein amine dehydrogenase"/>
    <property type="match status" value="1"/>
</dbReference>
<feature type="region of interest" description="Disordered" evidence="1">
    <location>
        <begin position="50"/>
        <end position="69"/>
    </location>
</feature>
<dbReference type="PANTHER" id="PTHR14494">
    <property type="entry name" value="ALADIN/ADRACALIN/AAAS"/>
    <property type="match status" value="1"/>
</dbReference>
<dbReference type="GO" id="GO:0005643">
    <property type="term" value="C:nuclear pore"/>
    <property type="evidence" value="ECO:0007669"/>
    <property type="project" value="TreeGrafter"/>
</dbReference>
<protein>
    <recommendedName>
        <fullName evidence="4">Aladin</fullName>
    </recommendedName>
</protein>
<dbReference type="FunFam" id="2.130.10.10:FF:000434">
    <property type="entry name" value="Aladin isoform A"/>
    <property type="match status" value="1"/>
</dbReference>
<dbReference type="GO" id="GO:0006913">
    <property type="term" value="P:nucleocytoplasmic transport"/>
    <property type="evidence" value="ECO:0007669"/>
    <property type="project" value="TreeGrafter"/>
</dbReference>
<accession>A0AAP0M1M4</accession>
<dbReference type="AlphaFoldDB" id="A0AAP0M1M4"/>
<name>A0AAP0M1M4_9ROSI</name>
<evidence type="ECO:0000313" key="2">
    <source>
        <dbReference type="EMBL" id="KAK9194313.1"/>
    </source>
</evidence>
<feature type="compositionally biased region" description="Basic and acidic residues" evidence="1">
    <location>
        <begin position="58"/>
        <end position="69"/>
    </location>
</feature>
<dbReference type="PANTHER" id="PTHR14494:SF0">
    <property type="entry name" value="ALADIN"/>
    <property type="match status" value="1"/>
</dbReference>
<dbReference type="SUPFAM" id="SSF50978">
    <property type="entry name" value="WD40 repeat-like"/>
    <property type="match status" value="1"/>
</dbReference>
<comment type="caution">
    <text evidence="2">The sequence shown here is derived from an EMBL/GenBank/DDBJ whole genome shotgun (WGS) entry which is preliminary data.</text>
</comment>
<dbReference type="InterPro" id="IPR036322">
    <property type="entry name" value="WD40_repeat_dom_sf"/>
</dbReference>
<dbReference type="InterPro" id="IPR015943">
    <property type="entry name" value="WD40/YVTN_repeat-like_dom_sf"/>
</dbReference>
<keyword evidence="3" id="KW-1185">Reference proteome</keyword>
<organism evidence="2 3">
    <name type="scientific">Citrus x changshan-huyou</name>
    <dbReference type="NCBI Taxonomy" id="2935761"/>
    <lineage>
        <taxon>Eukaryota</taxon>
        <taxon>Viridiplantae</taxon>
        <taxon>Streptophyta</taxon>
        <taxon>Embryophyta</taxon>
        <taxon>Tracheophyta</taxon>
        <taxon>Spermatophyta</taxon>
        <taxon>Magnoliopsida</taxon>
        <taxon>eudicotyledons</taxon>
        <taxon>Gunneridae</taxon>
        <taxon>Pentapetalae</taxon>
        <taxon>rosids</taxon>
        <taxon>malvids</taxon>
        <taxon>Sapindales</taxon>
        <taxon>Rutaceae</taxon>
        <taxon>Aurantioideae</taxon>
        <taxon>Citrus</taxon>
    </lineage>
</organism>
<proteinExistence type="predicted"/>